<dbReference type="Pfam" id="PF11617">
    <property type="entry name" value="Cu-binding_MopE"/>
    <property type="match status" value="3"/>
</dbReference>
<dbReference type="OrthoDB" id="5483347at2"/>
<gene>
    <name evidence="1" type="ORF">D7X12_39915</name>
</gene>
<dbReference type="InterPro" id="IPR021655">
    <property type="entry name" value="Put_metal-bd"/>
</dbReference>
<evidence type="ECO:0000313" key="2">
    <source>
        <dbReference type="Proteomes" id="UP000273405"/>
    </source>
</evidence>
<proteinExistence type="predicted"/>
<dbReference type="PROSITE" id="PS51257">
    <property type="entry name" value="PROKAR_LIPOPROTEIN"/>
    <property type="match status" value="1"/>
</dbReference>
<dbReference type="SUPFAM" id="SSF50952">
    <property type="entry name" value="Soluble quinoprotein glucose dehydrogenase"/>
    <property type="match status" value="1"/>
</dbReference>
<reference evidence="2" key="1">
    <citation type="submission" date="2018-09" db="EMBL/GenBank/DDBJ databases">
        <authorList>
            <person name="Livingstone P.G."/>
            <person name="Whitworth D.E."/>
        </authorList>
    </citation>
    <scope>NUCLEOTIDE SEQUENCE [LARGE SCALE GENOMIC DNA]</scope>
    <source>
        <strain evidence="2">CA040B</strain>
    </source>
</reference>
<dbReference type="InterPro" id="IPR011041">
    <property type="entry name" value="Quinoprot_gluc/sorb_DH_b-prop"/>
</dbReference>
<sequence>MRRLLLLLPLFALAGCKDPQDGVRVIVNSTGFTPRCIKVTAEDDATNETLSTSLAGKSSVVVGIVLPEKWGKQITIRAEAFEQDFEEGKACEADRRINNADAAPSQQVAVTPGAAKDDKTQVITLDMSATDADGDGYVTKDTGGSDCNDIQGQGEGINPGATELCTTGDRNCNGVQGPVELEVGKSCPGQNNCKGVYQCNTSTTSATRTCEVPPEFLYWRDQDKDKHGAAGVPATAFCPENPLPAEGGYVSISEKQDDCDDTEGTVFLGAPDICDDLDNDCDGIEDNNFTNIGMTCPDPVSQCNNGSFQCNPADGGVLCQPPADAGVWYPDEDDDKHGRTDAGVVSCPQPDAGYIRDAGDCDDGNPFIYTAAAELCDVQDNNCNSVVDDGALCPQGGPTWANQAVYDAGTDLFDVSLYGDGGVWIVGSNSGRAVKTPSAKSFALLTSDCTNGSTQQTLYSVWAHPQTGTAYIGRDQGALVIQNNGDIACTPSVGLSGPVKDLDTRGLTGFAGANLRIFGVGYEGGKGATFEWDGGTANVPTQDYTGAPFQRVHGLSPEVLFAVGKNSTGRGVIYRWDTGTSTFKPASGVPDVPPLRGIHVVNAKLAFAAGNDRTLLRWDGSTWTQVMGLPPAAPSDPPAPEHYTGVLTFGANSIYVITESGSIYRYDGKVWTLGTRITSLYGIAGTSPEDIWVVGRFGNVFHYPAWPQ</sequence>
<protein>
    <recommendedName>
        <fullName evidence="3">Lipoprotein</fullName>
    </recommendedName>
</protein>
<dbReference type="RefSeq" id="WP_120630375.1">
    <property type="nucleotide sequence ID" value="NZ_RAWG01000516.1"/>
</dbReference>
<organism evidence="1 2">
    <name type="scientific">Corallococcus sicarius</name>
    <dbReference type="NCBI Taxonomy" id="2316726"/>
    <lineage>
        <taxon>Bacteria</taxon>
        <taxon>Pseudomonadati</taxon>
        <taxon>Myxococcota</taxon>
        <taxon>Myxococcia</taxon>
        <taxon>Myxococcales</taxon>
        <taxon>Cystobacterineae</taxon>
        <taxon>Myxococcaceae</taxon>
        <taxon>Corallococcus</taxon>
    </lineage>
</organism>
<dbReference type="Proteomes" id="UP000273405">
    <property type="component" value="Unassembled WGS sequence"/>
</dbReference>
<evidence type="ECO:0008006" key="3">
    <source>
        <dbReference type="Google" id="ProtNLM"/>
    </source>
</evidence>
<comment type="caution">
    <text evidence="1">The sequence shown here is derived from an EMBL/GenBank/DDBJ whole genome shotgun (WGS) entry which is preliminary data.</text>
</comment>
<dbReference type="EMBL" id="RAWG01000516">
    <property type="protein sequence ID" value="RKH28967.1"/>
    <property type="molecule type" value="Genomic_DNA"/>
</dbReference>
<dbReference type="AlphaFoldDB" id="A0A3A8M9J0"/>
<name>A0A3A8M9J0_9BACT</name>
<accession>A0A3A8M9J0</accession>
<evidence type="ECO:0000313" key="1">
    <source>
        <dbReference type="EMBL" id="RKH28967.1"/>
    </source>
</evidence>
<keyword evidence="2" id="KW-1185">Reference proteome</keyword>